<keyword evidence="2 5" id="KW-0812">Transmembrane</keyword>
<dbReference type="EMBL" id="ML120351">
    <property type="protein sequence ID" value="RPB06096.1"/>
    <property type="molecule type" value="Genomic_DNA"/>
</dbReference>
<accession>A0A3N4K6C1</accession>
<dbReference type="PANTHER" id="PTHR43341">
    <property type="entry name" value="AMINO ACID PERMEASE"/>
    <property type="match status" value="1"/>
</dbReference>
<evidence type="ECO:0000259" key="6">
    <source>
        <dbReference type="Pfam" id="PF00324"/>
    </source>
</evidence>
<dbReference type="PANTHER" id="PTHR43341:SF39">
    <property type="entry name" value="AMINO ACID TRANSPORTER (EUROFUNG)-RELATED"/>
    <property type="match status" value="1"/>
</dbReference>
<protein>
    <recommendedName>
        <fullName evidence="6">Amino acid permease/ SLC12A domain-containing protein</fullName>
    </recommendedName>
</protein>
<sequence length="95" mass="10276">MPGLQRQMLITIGGSVVTGLFAGIGSALARAGPLSIFLVFASFAILIQYGLMHIVAEMCSWLPIRGSVFYFAEKWVDGALGFSAGYMYWASLLNH</sequence>
<dbReference type="Proteomes" id="UP000276215">
    <property type="component" value="Unassembled WGS sequence"/>
</dbReference>
<keyword evidence="8" id="KW-1185">Reference proteome</keyword>
<keyword evidence="3 5" id="KW-1133">Transmembrane helix</keyword>
<comment type="subcellular location">
    <subcellularLocation>
        <location evidence="1">Membrane</location>
        <topology evidence="1">Multi-pass membrane protein</topology>
    </subcellularLocation>
</comment>
<keyword evidence="4 5" id="KW-0472">Membrane</keyword>
<name>A0A3N4K6C1_9PEZI</name>
<evidence type="ECO:0000256" key="4">
    <source>
        <dbReference type="ARBA" id="ARBA00023136"/>
    </source>
</evidence>
<dbReference type="STRING" id="1336337.A0A3N4K6C1"/>
<evidence type="ECO:0000256" key="1">
    <source>
        <dbReference type="ARBA" id="ARBA00004141"/>
    </source>
</evidence>
<evidence type="ECO:0000256" key="3">
    <source>
        <dbReference type="ARBA" id="ARBA00022989"/>
    </source>
</evidence>
<dbReference type="Pfam" id="PF00324">
    <property type="entry name" value="AA_permease"/>
    <property type="match status" value="1"/>
</dbReference>
<gene>
    <name evidence="7" type="ORF">L873DRAFT_22606</name>
</gene>
<evidence type="ECO:0000313" key="7">
    <source>
        <dbReference type="EMBL" id="RPB06096.1"/>
    </source>
</evidence>
<dbReference type="OrthoDB" id="3900342at2759"/>
<evidence type="ECO:0000313" key="8">
    <source>
        <dbReference type="Proteomes" id="UP000276215"/>
    </source>
</evidence>
<evidence type="ECO:0000256" key="2">
    <source>
        <dbReference type="ARBA" id="ARBA00022692"/>
    </source>
</evidence>
<feature type="transmembrane region" description="Helical" evidence="5">
    <location>
        <begin position="34"/>
        <end position="56"/>
    </location>
</feature>
<evidence type="ECO:0000256" key="5">
    <source>
        <dbReference type="SAM" id="Phobius"/>
    </source>
</evidence>
<feature type="domain" description="Amino acid permease/ SLC12A" evidence="6">
    <location>
        <begin position="8"/>
        <end position="91"/>
    </location>
</feature>
<dbReference type="InterPro" id="IPR004841">
    <property type="entry name" value="AA-permease/SLC12A_dom"/>
</dbReference>
<dbReference type="InterPro" id="IPR050524">
    <property type="entry name" value="APC_YAT"/>
</dbReference>
<reference evidence="7 8" key="1">
    <citation type="journal article" date="2018" name="Nat. Ecol. Evol.">
        <title>Pezizomycetes genomes reveal the molecular basis of ectomycorrhizal truffle lifestyle.</title>
        <authorList>
            <person name="Murat C."/>
            <person name="Payen T."/>
            <person name="Noel B."/>
            <person name="Kuo A."/>
            <person name="Morin E."/>
            <person name="Chen J."/>
            <person name="Kohler A."/>
            <person name="Krizsan K."/>
            <person name="Balestrini R."/>
            <person name="Da Silva C."/>
            <person name="Montanini B."/>
            <person name="Hainaut M."/>
            <person name="Levati E."/>
            <person name="Barry K.W."/>
            <person name="Belfiori B."/>
            <person name="Cichocki N."/>
            <person name="Clum A."/>
            <person name="Dockter R.B."/>
            <person name="Fauchery L."/>
            <person name="Guy J."/>
            <person name="Iotti M."/>
            <person name="Le Tacon F."/>
            <person name="Lindquist E.A."/>
            <person name="Lipzen A."/>
            <person name="Malagnac F."/>
            <person name="Mello A."/>
            <person name="Molinier V."/>
            <person name="Miyauchi S."/>
            <person name="Poulain J."/>
            <person name="Riccioni C."/>
            <person name="Rubini A."/>
            <person name="Sitrit Y."/>
            <person name="Splivallo R."/>
            <person name="Traeger S."/>
            <person name="Wang M."/>
            <person name="Zifcakova L."/>
            <person name="Wipf D."/>
            <person name="Zambonelli A."/>
            <person name="Paolocci F."/>
            <person name="Nowrousian M."/>
            <person name="Ottonello S."/>
            <person name="Baldrian P."/>
            <person name="Spatafora J.W."/>
            <person name="Henrissat B."/>
            <person name="Nagy L.G."/>
            <person name="Aury J.M."/>
            <person name="Wincker P."/>
            <person name="Grigoriev I.V."/>
            <person name="Bonfante P."/>
            <person name="Martin F.M."/>
        </authorList>
    </citation>
    <scope>NUCLEOTIDE SEQUENCE [LARGE SCALE GENOMIC DNA]</scope>
    <source>
        <strain evidence="7 8">120613-1</strain>
    </source>
</reference>
<feature type="transmembrane region" description="Helical" evidence="5">
    <location>
        <begin position="7"/>
        <end position="28"/>
    </location>
</feature>
<dbReference type="GO" id="GO:0016020">
    <property type="term" value="C:membrane"/>
    <property type="evidence" value="ECO:0007669"/>
    <property type="project" value="UniProtKB-SubCell"/>
</dbReference>
<proteinExistence type="predicted"/>
<dbReference type="Gene3D" id="1.20.1740.10">
    <property type="entry name" value="Amino acid/polyamine transporter I"/>
    <property type="match status" value="1"/>
</dbReference>
<organism evidence="7 8">
    <name type="scientific">Choiromyces venosus 120613-1</name>
    <dbReference type="NCBI Taxonomy" id="1336337"/>
    <lineage>
        <taxon>Eukaryota</taxon>
        <taxon>Fungi</taxon>
        <taxon>Dikarya</taxon>
        <taxon>Ascomycota</taxon>
        <taxon>Pezizomycotina</taxon>
        <taxon>Pezizomycetes</taxon>
        <taxon>Pezizales</taxon>
        <taxon>Tuberaceae</taxon>
        <taxon>Choiromyces</taxon>
    </lineage>
</organism>
<feature type="transmembrane region" description="Helical" evidence="5">
    <location>
        <begin position="68"/>
        <end position="89"/>
    </location>
</feature>
<dbReference type="GO" id="GO:0015171">
    <property type="term" value="F:amino acid transmembrane transporter activity"/>
    <property type="evidence" value="ECO:0007669"/>
    <property type="project" value="TreeGrafter"/>
</dbReference>
<dbReference type="AlphaFoldDB" id="A0A3N4K6C1"/>